<proteinExistence type="predicted"/>
<dbReference type="Proteomes" id="UP000887580">
    <property type="component" value="Unplaced"/>
</dbReference>
<evidence type="ECO:0000313" key="1">
    <source>
        <dbReference type="Proteomes" id="UP000887580"/>
    </source>
</evidence>
<evidence type="ECO:0000313" key="2">
    <source>
        <dbReference type="WBParaSite" id="PS1159_v2.g360.t1"/>
    </source>
</evidence>
<organism evidence="1 2">
    <name type="scientific">Panagrolaimus sp. PS1159</name>
    <dbReference type="NCBI Taxonomy" id="55785"/>
    <lineage>
        <taxon>Eukaryota</taxon>
        <taxon>Metazoa</taxon>
        <taxon>Ecdysozoa</taxon>
        <taxon>Nematoda</taxon>
        <taxon>Chromadorea</taxon>
        <taxon>Rhabditida</taxon>
        <taxon>Tylenchina</taxon>
        <taxon>Panagrolaimomorpha</taxon>
        <taxon>Panagrolaimoidea</taxon>
        <taxon>Panagrolaimidae</taxon>
        <taxon>Panagrolaimus</taxon>
    </lineage>
</organism>
<name>A0AC35GC95_9BILA</name>
<accession>A0AC35GC95</accession>
<sequence>MRYSRSLPANDHVKVAVFLFGPDPKLVQEFTDPQKFELIESLQTIDGKPSYAKALHAGLDYYNSHKRSDARGVFIIVGDGESTDKQEERPLALKLVRKAKNFAKELLRLATLRQTEQCVETRKPRTTKTIPTTTESTTLETAPISLAPTPTFRMFL</sequence>
<protein>
    <submittedName>
        <fullName evidence="2">VWFA domain-containing protein</fullName>
    </submittedName>
</protein>
<reference evidence="2" key="1">
    <citation type="submission" date="2022-11" db="UniProtKB">
        <authorList>
            <consortium name="WormBaseParasite"/>
        </authorList>
    </citation>
    <scope>IDENTIFICATION</scope>
</reference>
<dbReference type="WBParaSite" id="PS1159_v2.g360.t1">
    <property type="protein sequence ID" value="PS1159_v2.g360.t1"/>
    <property type="gene ID" value="PS1159_v2.g360"/>
</dbReference>